<dbReference type="Proteomes" id="UP000184330">
    <property type="component" value="Unassembled WGS sequence"/>
</dbReference>
<evidence type="ECO:0000313" key="1">
    <source>
        <dbReference type="EMBL" id="CZR57148.1"/>
    </source>
</evidence>
<reference evidence="1 2" key="1">
    <citation type="submission" date="2016-03" db="EMBL/GenBank/DDBJ databases">
        <authorList>
            <person name="Ploux O."/>
        </authorList>
    </citation>
    <scope>NUCLEOTIDE SEQUENCE [LARGE SCALE GENOMIC DNA]</scope>
    <source>
        <strain evidence="1 2">UAMH 11012</strain>
    </source>
</reference>
<gene>
    <name evidence="1" type="ORF">PAC_07037</name>
</gene>
<accession>A0A1L7WWJ3</accession>
<organism evidence="1 2">
    <name type="scientific">Phialocephala subalpina</name>
    <dbReference type="NCBI Taxonomy" id="576137"/>
    <lineage>
        <taxon>Eukaryota</taxon>
        <taxon>Fungi</taxon>
        <taxon>Dikarya</taxon>
        <taxon>Ascomycota</taxon>
        <taxon>Pezizomycotina</taxon>
        <taxon>Leotiomycetes</taxon>
        <taxon>Helotiales</taxon>
        <taxon>Mollisiaceae</taxon>
        <taxon>Phialocephala</taxon>
        <taxon>Phialocephala fortinii species complex</taxon>
    </lineage>
</organism>
<sequence length="111" mass="11741">MSIQATTNITIPNIESPPIRLAPLDISNGLPPPVPPESAFAAGVDLVDEVLVATDPFLELDVEVEVVVVLDAAEPPPIPPSADSIDVEEDDDVDVVLVEVDFTVTETTEVE</sequence>
<dbReference type="EMBL" id="FJOG01000009">
    <property type="protein sequence ID" value="CZR57148.1"/>
    <property type="molecule type" value="Genomic_DNA"/>
</dbReference>
<protein>
    <submittedName>
        <fullName evidence="1">Uncharacterized protein</fullName>
    </submittedName>
</protein>
<name>A0A1L7WWJ3_9HELO</name>
<dbReference type="AlphaFoldDB" id="A0A1L7WWJ3"/>
<proteinExistence type="predicted"/>
<evidence type="ECO:0000313" key="2">
    <source>
        <dbReference type="Proteomes" id="UP000184330"/>
    </source>
</evidence>
<keyword evidence="2" id="KW-1185">Reference proteome</keyword>